<dbReference type="InterPro" id="IPR026634">
    <property type="entry name" value="TPST-like"/>
</dbReference>
<dbReference type="InterPro" id="IPR011990">
    <property type="entry name" value="TPR-like_helical_dom_sf"/>
</dbReference>
<feature type="repeat" description="TPR" evidence="2">
    <location>
        <begin position="84"/>
        <end position="117"/>
    </location>
</feature>
<comment type="caution">
    <text evidence="3">The sequence shown here is derived from an EMBL/GenBank/DDBJ whole genome shotgun (WGS) entry which is preliminary data.</text>
</comment>
<dbReference type="InterPro" id="IPR027417">
    <property type="entry name" value="P-loop_NTPase"/>
</dbReference>
<gene>
    <name evidence="3" type="ORF">WNY77_16935</name>
</gene>
<name>A0ABU9SZ04_9ALTE</name>
<evidence type="ECO:0000313" key="4">
    <source>
        <dbReference type="Proteomes" id="UP001461163"/>
    </source>
</evidence>
<dbReference type="InterPro" id="IPR019734">
    <property type="entry name" value="TPR_rpt"/>
</dbReference>
<evidence type="ECO:0000256" key="2">
    <source>
        <dbReference type="PROSITE-ProRule" id="PRU00339"/>
    </source>
</evidence>
<proteinExistence type="predicted"/>
<dbReference type="SUPFAM" id="SSF52540">
    <property type="entry name" value="P-loop containing nucleoside triphosphate hydrolases"/>
    <property type="match status" value="1"/>
</dbReference>
<dbReference type="PROSITE" id="PS50005">
    <property type="entry name" value="TPR"/>
    <property type="match status" value="1"/>
</dbReference>
<dbReference type="Gene3D" id="1.25.40.10">
    <property type="entry name" value="Tetratricopeptide repeat domain"/>
    <property type="match status" value="2"/>
</dbReference>
<sequence length="663" mass="74169">MSTKHTSQANQSFNEACNGIKRLIQQAKFSQAIALCHQQLAGDLTNDNRVEILYFLVVAQRLNGDLGEAIESNKTLLEANTKHARAWQENGYLYLAAGKPQQAAQSFYQATQLNPALLASWRALVPLYQQQENTKAVTISQAQIDYLSGLPNAVLGAKDLMYEGNLHAADKVCRQFLQANKHHSEAMLLLAEIGIQLKVYGEAEFILSSCLALYPEHKTAGIVYLQLLAKMAKFSEAKALADTLLAASSDNVVLLSAKASAMVGLGEVQEAISIYQGLLQHNQNQPGIQLLLGHALKALGDLPGAISAYQQAYRYKAEFGDAYWSLANTKTYRFSDSELASMEQLVTQQSIGLDDRVHLHFALGKSLEDRGSFDAAFSHYAQGNQLKQQQINYNPEVFERQVAKQIDTCQAELFARLKEAGEQRADPIFIVGLPRAGSTLLEQILASHSQVDGTMELHDILGLASKLQGQKNQYPQVLTDLEGSYFARFGQKYLQDTQVYRAGAPFFIDKMPNNFLHIGLIKLILPNAKIIDARRDPMACCFSGFKQLFGDGQEFSYGLEDIGRYYRAYEKLMAHWDTVLPGFVLKVQHETLIDDLHGQVQRILDFCGLEFEQQCIDFHKTERAIKTPSSEQVRQPIYRSGMEQWKHFDTHLSPLKKVLNQPK</sequence>
<dbReference type="SMART" id="SM00028">
    <property type="entry name" value="TPR"/>
    <property type="match status" value="6"/>
</dbReference>
<keyword evidence="2" id="KW-0802">TPR repeat</keyword>
<evidence type="ECO:0000256" key="1">
    <source>
        <dbReference type="ARBA" id="ARBA00022679"/>
    </source>
</evidence>
<dbReference type="Pfam" id="PF13469">
    <property type="entry name" value="Sulfotransfer_3"/>
    <property type="match status" value="1"/>
</dbReference>
<organism evidence="3 4">
    <name type="scientific">Paraglaciecola mesophila</name>
    <dbReference type="NCBI Taxonomy" id="197222"/>
    <lineage>
        <taxon>Bacteria</taxon>
        <taxon>Pseudomonadati</taxon>
        <taxon>Pseudomonadota</taxon>
        <taxon>Gammaproteobacteria</taxon>
        <taxon>Alteromonadales</taxon>
        <taxon>Alteromonadaceae</taxon>
        <taxon>Paraglaciecola</taxon>
    </lineage>
</organism>
<dbReference type="PANTHER" id="PTHR12788:SF10">
    <property type="entry name" value="PROTEIN-TYROSINE SULFOTRANSFERASE"/>
    <property type="match status" value="1"/>
</dbReference>
<keyword evidence="4" id="KW-1185">Reference proteome</keyword>
<evidence type="ECO:0000313" key="3">
    <source>
        <dbReference type="EMBL" id="MEM5499099.1"/>
    </source>
</evidence>
<dbReference type="Proteomes" id="UP001461163">
    <property type="component" value="Unassembled WGS sequence"/>
</dbReference>
<dbReference type="RefSeq" id="WP_342882380.1">
    <property type="nucleotide sequence ID" value="NZ_JBBMQS010000011.1"/>
</dbReference>
<dbReference type="Pfam" id="PF13181">
    <property type="entry name" value="TPR_8"/>
    <property type="match status" value="1"/>
</dbReference>
<dbReference type="SUPFAM" id="SSF48452">
    <property type="entry name" value="TPR-like"/>
    <property type="match status" value="1"/>
</dbReference>
<dbReference type="Gene3D" id="3.40.50.300">
    <property type="entry name" value="P-loop containing nucleotide triphosphate hydrolases"/>
    <property type="match status" value="1"/>
</dbReference>
<protein>
    <submittedName>
        <fullName evidence="3">Sulfotransferase</fullName>
    </submittedName>
</protein>
<keyword evidence="1" id="KW-0808">Transferase</keyword>
<accession>A0ABU9SZ04</accession>
<dbReference type="PANTHER" id="PTHR12788">
    <property type="entry name" value="PROTEIN-TYROSINE SULFOTRANSFERASE 2"/>
    <property type="match status" value="1"/>
</dbReference>
<reference evidence="3 4" key="1">
    <citation type="submission" date="2024-03" db="EMBL/GenBank/DDBJ databases">
        <title>Community enrichment and isolation of bacterial strains for fucoidan degradation.</title>
        <authorList>
            <person name="Sichert A."/>
        </authorList>
    </citation>
    <scope>NUCLEOTIDE SEQUENCE [LARGE SCALE GENOMIC DNA]</scope>
    <source>
        <strain evidence="3 4">AS12</strain>
    </source>
</reference>
<dbReference type="EMBL" id="JBBMQS010000011">
    <property type="protein sequence ID" value="MEM5499099.1"/>
    <property type="molecule type" value="Genomic_DNA"/>
</dbReference>